<gene>
    <name evidence="1" type="ORF">PXEA_LOCUS2254</name>
</gene>
<name>A0A3S5CC38_9PLAT</name>
<reference evidence="1" key="1">
    <citation type="submission" date="2018-11" db="EMBL/GenBank/DDBJ databases">
        <authorList>
            <consortium name="Pathogen Informatics"/>
        </authorList>
    </citation>
    <scope>NUCLEOTIDE SEQUENCE</scope>
</reference>
<protein>
    <submittedName>
        <fullName evidence="1">Uncharacterized protein</fullName>
    </submittedName>
</protein>
<keyword evidence="2" id="KW-1185">Reference proteome</keyword>
<evidence type="ECO:0000313" key="2">
    <source>
        <dbReference type="Proteomes" id="UP000784294"/>
    </source>
</evidence>
<dbReference type="EMBL" id="CAAALY010004804">
    <property type="protein sequence ID" value="VEL08814.1"/>
    <property type="molecule type" value="Genomic_DNA"/>
</dbReference>
<accession>A0A3S5CC38</accession>
<dbReference type="Proteomes" id="UP000784294">
    <property type="component" value="Unassembled WGS sequence"/>
</dbReference>
<dbReference type="AlphaFoldDB" id="A0A3S5CC38"/>
<organism evidence="1 2">
    <name type="scientific">Protopolystoma xenopodis</name>
    <dbReference type="NCBI Taxonomy" id="117903"/>
    <lineage>
        <taxon>Eukaryota</taxon>
        <taxon>Metazoa</taxon>
        <taxon>Spiralia</taxon>
        <taxon>Lophotrochozoa</taxon>
        <taxon>Platyhelminthes</taxon>
        <taxon>Monogenea</taxon>
        <taxon>Polyopisthocotylea</taxon>
        <taxon>Polystomatidea</taxon>
        <taxon>Polystomatidae</taxon>
        <taxon>Protopolystoma</taxon>
    </lineage>
</organism>
<sequence>MCCALEVGLERVYPRRRTCHGQKSIDCMAQKVDLRLNHYDMLFGGPAASSRLSTSVDQPEGLLAGILSEPVRFQSQNTGSKLWQTLRRKREPLRRM</sequence>
<comment type="caution">
    <text evidence="1">The sequence shown here is derived from an EMBL/GenBank/DDBJ whole genome shotgun (WGS) entry which is preliminary data.</text>
</comment>
<proteinExistence type="predicted"/>
<evidence type="ECO:0000313" key="1">
    <source>
        <dbReference type="EMBL" id="VEL08814.1"/>
    </source>
</evidence>